<gene>
    <name evidence="14" type="primary">flgJ</name>
    <name evidence="14" type="ORF">ACFPVW_04400</name>
</gene>
<proteinExistence type="inferred from homology"/>
<dbReference type="Proteomes" id="UP001596132">
    <property type="component" value="Unassembled WGS sequence"/>
</dbReference>
<dbReference type="SMART" id="SM00047">
    <property type="entry name" value="LYZ2"/>
    <property type="match status" value="1"/>
</dbReference>
<evidence type="ECO:0000256" key="6">
    <source>
        <dbReference type="ARBA" id="ARBA00022764"/>
    </source>
</evidence>
<dbReference type="InterPro" id="IPR023346">
    <property type="entry name" value="Lysozyme-like_dom_sf"/>
</dbReference>
<dbReference type="GO" id="GO:0016787">
    <property type="term" value="F:hydrolase activity"/>
    <property type="evidence" value="ECO:0007669"/>
    <property type="project" value="UniProtKB-KW"/>
</dbReference>
<evidence type="ECO:0000256" key="4">
    <source>
        <dbReference type="ARBA" id="ARBA00007974"/>
    </source>
</evidence>
<keyword evidence="6" id="KW-0574">Periplasm</keyword>
<evidence type="ECO:0000313" key="14">
    <source>
        <dbReference type="EMBL" id="MFC5705327.1"/>
    </source>
</evidence>
<evidence type="ECO:0000256" key="10">
    <source>
        <dbReference type="ARBA" id="ARBA00023316"/>
    </source>
</evidence>
<dbReference type="EMBL" id="JBHSPP010000005">
    <property type="protein sequence ID" value="MFC5705327.1"/>
    <property type="molecule type" value="Genomic_DNA"/>
</dbReference>
<comment type="caution">
    <text evidence="14">The sequence shown here is derived from an EMBL/GenBank/DDBJ whole genome shotgun (WGS) entry which is preliminary data.</text>
</comment>
<keyword evidence="14" id="KW-0969">Cilium</keyword>
<dbReference type="InterPro" id="IPR051056">
    <property type="entry name" value="Glycosyl_Hydrolase_73"/>
</dbReference>
<dbReference type="NCBIfam" id="TIGR02541">
    <property type="entry name" value="flagell_FlgJ"/>
    <property type="match status" value="1"/>
</dbReference>
<keyword evidence="7" id="KW-1005">Bacterial flagellum biogenesis</keyword>
<dbReference type="Pfam" id="PF10135">
    <property type="entry name" value="Rod-binding"/>
    <property type="match status" value="1"/>
</dbReference>
<evidence type="ECO:0000256" key="9">
    <source>
        <dbReference type="ARBA" id="ARBA00023295"/>
    </source>
</evidence>
<dbReference type="InterPro" id="IPR002901">
    <property type="entry name" value="MGlyc_endo_b_GlcNAc-like_dom"/>
</dbReference>
<comment type="function">
    <text evidence="1">Flagellum-specific muramidase which hydrolyzes the peptidoglycan layer to assemble the rod structure in the periplasmic space.</text>
</comment>
<dbReference type="RefSeq" id="WP_042640194.1">
    <property type="nucleotide sequence ID" value="NZ_CDDF01000005.1"/>
</dbReference>
<feature type="region of interest" description="Disordered" evidence="12">
    <location>
        <begin position="162"/>
        <end position="186"/>
    </location>
</feature>
<keyword evidence="10" id="KW-0961">Cell wall biogenesis/degradation</keyword>
<keyword evidence="8 14" id="KW-0378">Hydrolase</keyword>
<evidence type="ECO:0000256" key="2">
    <source>
        <dbReference type="ARBA" id="ARBA00004418"/>
    </source>
</evidence>
<evidence type="ECO:0000259" key="13">
    <source>
        <dbReference type="SMART" id="SM00047"/>
    </source>
</evidence>
<dbReference type="SUPFAM" id="SSF53955">
    <property type="entry name" value="Lysozyme-like"/>
    <property type="match status" value="1"/>
</dbReference>
<accession>A0ABW0Y8P8</accession>
<comment type="similarity">
    <text evidence="4">In the C-terminal section; belongs to the glycosyl hydrolase 73 family.</text>
</comment>
<sequence>MAEFDSQSGINLGMVQDVQNLDKLRRMSMSKEGKADALMAAARQFESIFTQTLFKGMRQANAVLTEDNPMNSSYTQFYEGMLDEQRVADMSSKGGLGIAEMVAKQFSPEKSFTHNDGRVLKLPQRTERVYKPYQPPTSAPNDLIAASKVGKDFAEKGMNSELNGAEPRFASPRRPHRTVPPMGDSQPLTRQGVEGAGGSAKVFDSPEEFVHRLMPLAKKAADKLGLSPAVLVAQAALESGWGKRVIKDGEGQMTHNLFGIKADPRWDGPKAVVSTLEYEQGVASRQKAAFRSYESFEESFNDYVDFLTSGTRYKGALAKADSPERYFEALQQAGYATDPQYARKLKQVLHSDAIAGYSSPGNTATRNTEMEL</sequence>
<keyword evidence="9" id="KW-0326">Glycosidase</keyword>
<dbReference type="PANTHER" id="PTHR33308:SF9">
    <property type="entry name" value="PEPTIDOGLYCAN HYDROLASE FLGJ"/>
    <property type="match status" value="1"/>
</dbReference>
<evidence type="ECO:0000256" key="7">
    <source>
        <dbReference type="ARBA" id="ARBA00022795"/>
    </source>
</evidence>
<feature type="domain" description="Mannosyl-glycoprotein endo-beta-N-acetylglucosamidase-like" evidence="13">
    <location>
        <begin position="193"/>
        <end position="358"/>
    </location>
</feature>
<organism evidence="14 15">
    <name type="scientific">Aeromonas eucrenophila</name>
    <dbReference type="NCBI Taxonomy" id="649"/>
    <lineage>
        <taxon>Bacteria</taxon>
        <taxon>Pseudomonadati</taxon>
        <taxon>Pseudomonadota</taxon>
        <taxon>Gammaproteobacteria</taxon>
        <taxon>Aeromonadales</taxon>
        <taxon>Aeromonadaceae</taxon>
        <taxon>Aeromonas</taxon>
    </lineage>
</organism>
<dbReference type="PANTHER" id="PTHR33308">
    <property type="entry name" value="PEPTIDOGLYCAN HYDROLASE FLGJ"/>
    <property type="match status" value="1"/>
</dbReference>
<evidence type="ECO:0000256" key="11">
    <source>
        <dbReference type="ARBA" id="ARBA00030835"/>
    </source>
</evidence>
<evidence type="ECO:0000256" key="8">
    <source>
        <dbReference type="ARBA" id="ARBA00022801"/>
    </source>
</evidence>
<dbReference type="Gene3D" id="2.10.70.40">
    <property type="entry name" value="peptidoglycan hydrolase"/>
    <property type="match status" value="1"/>
</dbReference>
<dbReference type="InterPro" id="IPR013377">
    <property type="entry name" value="FlgJ"/>
</dbReference>
<evidence type="ECO:0000313" key="15">
    <source>
        <dbReference type="Proteomes" id="UP001596132"/>
    </source>
</evidence>
<keyword evidence="15" id="KW-1185">Reference proteome</keyword>
<evidence type="ECO:0000256" key="12">
    <source>
        <dbReference type="SAM" id="MobiDB-lite"/>
    </source>
</evidence>
<protein>
    <recommendedName>
        <fullName evidence="5">Peptidoglycan hydrolase FlgJ</fullName>
    </recommendedName>
    <alternativeName>
        <fullName evidence="11">Muramidase FlgJ</fullName>
    </alternativeName>
</protein>
<reference evidence="15" key="1">
    <citation type="journal article" date="2019" name="Int. J. Syst. Evol. Microbiol.">
        <title>The Global Catalogue of Microorganisms (GCM) 10K type strain sequencing project: providing services to taxonomists for standard genome sequencing and annotation.</title>
        <authorList>
            <consortium name="The Broad Institute Genomics Platform"/>
            <consortium name="The Broad Institute Genome Sequencing Center for Infectious Disease"/>
            <person name="Wu L."/>
            <person name="Ma J."/>
        </authorList>
    </citation>
    <scope>NUCLEOTIDE SEQUENCE [LARGE SCALE GENOMIC DNA]</scope>
    <source>
        <strain evidence="15">KCTC 15012</strain>
    </source>
</reference>
<keyword evidence="14" id="KW-0282">Flagellum</keyword>
<dbReference type="Gene3D" id="1.10.530.10">
    <property type="match status" value="1"/>
</dbReference>
<evidence type="ECO:0000256" key="1">
    <source>
        <dbReference type="ARBA" id="ARBA00002954"/>
    </source>
</evidence>
<dbReference type="InterPro" id="IPR019301">
    <property type="entry name" value="Flagellar_prot_FlgJ_N"/>
</dbReference>
<dbReference type="Pfam" id="PF01832">
    <property type="entry name" value="Glucosaminidase"/>
    <property type="match status" value="1"/>
</dbReference>
<name>A0ABW0Y8P8_9GAMM</name>
<evidence type="ECO:0000256" key="3">
    <source>
        <dbReference type="ARBA" id="ARBA00006880"/>
    </source>
</evidence>
<comment type="similarity">
    <text evidence="3">In the N-terminal section; belongs to the FlgJ family.</text>
</comment>
<keyword evidence="14" id="KW-0966">Cell projection</keyword>
<evidence type="ECO:0000256" key="5">
    <source>
        <dbReference type="ARBA" id="ARBA00013433"/>
    </source>
</evidence>
<comment type="subcellular location">
    <subcellularLocation>
        <location evidence="2">Periplasm</location>
    </subcellularLocation>
</comment>